<dbReference type="OrthoDB" id="194758at2"/>
<comment type="caution">
    <text evidence="2">The sequence shown here is derived from an EMBL/GenBank/DDBJ whole genome shotgun (WGS) entry which is preliminary data.</text>
</comment>
<keyword evidence="3" id="KW-1185">Reference proteome</keyword>
<gene>
    <name evidence="2" type="ORF">E7Y31_06305</name>
</gene>
<evidence type="ECO:0000313" key="3">
    <source>
        <dbReference type="Proteomes" id="UP000305282"/>
    </source>
</evidence>
<organism evidence="2 3">
    <name type="scientific">Candidatus Frankia alpina</name>
    <dbReference type="NCBI Taxonomy" id="2699483"/>
    <lineage>
        <taxon>Bacteria</taxon>
        <taxon>Bacillati</taxon>
        <taxon>Actinomycetota</taxon>
        <taxon>Actinomycetes</taxon>
        <taxon>Frankiales</taxon>
        <taxon>Frankiaceae</taxon>
        <taxon>Frankia</taxon>
    </lineage>
</organism>
<evidence type="ECO:0000259" key="1">
    <source>
        <dbReference type="Pfam" id="PF12728"/>
    </source>
</evidence>
<protein>
    <submittedName>
        <fullName evidence="2">Helix-turn-helix domain-containing protein</fullName>
    </submittedName>
</protein>
<evidence type="ECO:0000313" key="2">
    <source>
        <dbReference type="EMBL" id="THJ75306.1"/>
    </source>
</evidence>
<dbReference type="Pfam" id="PF12728">
    <property type="entry name" value="HTH_17"/>
    <property type="match status" value="1"/>
</dbReference>
<dbReference type="RefSeq" id="WP_136447352.1">
    <property type="nucleotide sequence ID" value="NZ_SSXH01000095.1"/>
</dbReference>
<reference evidence="2 3" key="1">
    <citation type="submission" date="2019-04" db="EMBL/GenBank/DDBJ databases">
        <title>Draft genome sequences for three unisolated Alnus-infective Frankia Sp+ strains, AgTrS, AiOr and AvVan, the first sequenced Frankia strains able to sporulate in-planta.</title>
        <authorList>
            <person name="Bethencourt L."/>
            <person name="Vautrin F."/>
            <person name="Taib N."/>
            <person name="Dubost A."/>
            <person name="Castro-Garcia L."/>
            <person name="Imbaud O."/>
            <person name="Abrouk D."/>
            <person name="Fournier P."/>
            <person name="Briolay J."/>
            <person name="Nguyen A."/>
            <person name="Normand P."/>
            <person name="Fernandez M.P."/>
            <person name="Brochier-Armanet C."/>
            <person name="Herrera-Belaroussi A."/>
        </authorList>
    </citation>
    <scope>NUCLEOTIDE SEQUENCE [LARGE SCALE GENOMIC DNA]</scope>
    <source>
        <strain evidence="2 3">AvVan</strain>
    </source>
</reference>
<name>A0A4S5ESD9_9ACTN</name>
<sequence>MSVSSLCDELAIARSTFYDWRAKNTAPPCIKLPNGELRIRRVDFDAWLNALPKDAA</sequence>
<accession>A0A4S5ESD9</accession>
<proteinExistence type="predicted"/>
<dbReference type="Proteomes" id="UP000305282">
    <property type="component" value="Unassembled WGS sequence"/>
</dbReference>
<dbReference type="AlphaFoldDB" id="A0A4S5ESD9"/>
<dbReference type="EMBL" id="SSXH01000095">
    <property type="protein sequence ID" value="THJ75306.1"/>
    <property type="molecule type" value="Genomic_DNA"/>
</dbReference>
<feature type="domain" description="Helix-turn-helix" evidence="1">
    <location>
        <begin position="1"/>
        <end position="50"/>
    </location>
</feature>
<dbReference type="InterPro" id="IPR041657">
    <property type="entry name" value="HTH_17"/>
</dbReference>